<feature type="domain" description="RNA polymerase sigma-70 region 2" evidence="5">
    <location>
        <begin position="34"/>
        <end position="97"/>
    </location>
</feature>
<reference evidence="7 8" key="1">
    <citation type="submission" date="2019-05" db="EMBL/GenBank/DDBJ databases">
        <title>Draft genome sequence of Nonomuraea turkmeniaca DSM 43926.</title>
        <authorList>
            <person name="Saricaoglu S."/>
            <person name="Isik K."/>
        </authorList>
    </citation>
    <scope>NUCLEOTIDE SEQUENCE [LARGE SCALE GENOMIC DNA]</scope>
    <source>
        <strain evidence="7 8">DSM 43926</strain>
    </source>
</reference>
<dbReference type="Proteomes" id="UP000309128">
    <property type="component" value="Unassembled WGS sequence"/>
</dbReference>
<organism evidence="7 8">
    <name type="scientific">Nonomuraea turkmeniaca</name>
    <dbReference type="NCBI Taxonomy" id="103838"/>
    <lineage>
        <taxon>Bacteria</taxon>
        <taxon>Bacillati</taxon>
        <taxon>Actinomycetota</taxon>
        <taxon>Actinomycetes</taxon>
        <taxon>Streptosporangiales</taxon>
        <taxon>Streptosporangiaceae</taxon>
        <taxon>Nonomuraea</taxon>
    </lineage>
</organism>
<dbReference type="Pfam" id="PF04542">
    <property type="entry name" value="Sigma70_r2"/>
    <property type="match status" value="1"/>
</dbReference>
<dbReference type="Gene3D" id="1.10.1740.10">
    <property type="match status" value="1"/>
</dbReference>
<dbReference type="PANTHER" id="PTHR43133">
    <property type="entry name" value="RNA POLYMERASE ECF-TYPE SIGMA FACTO"/>
    <property type="match status" value="1"/>
</dbReference>
<protein>
    <submittedName>
        <fullName evidence="7">Sigma-70 family RNA polymerase sigma factor</fullName>
    </submittedName>
</protein>
<evidence type="ECO:0000256" key="3">
    <source>
        <dbReference type="ARBA" id="ARBA00023082"/>
    </source>
</evidence>
<dbReference type="GO" id="GO:0016987">
    <property type="term" value="F:sigma factor activity"/>
    <property type="evidence" value="ECO:0007669"/>
    <property type="project" value="UniProtKB-KW"/>
</dbReference>
<sequence length="192" mass="21874">MGNRGRENRSDAVIGERPEGLLGVDDPEERFTDLYDRHYRRVLGYALLRAERDVAEDVSSETFLVAWRRLHELPESPLPWLLGVARNLLAKQRDSRHRRQALVDRIAALHREQAGGDVAEHVIDRETALAALSALPEQDVEAMVFATWYGLPPEQAAAVMGCSVRTYNVRLHRARKRLGQALRVEYPSRRMA</sequence>
<evidence type="ECO:0000313" key="7">
    <source>
        <dbReference type="EMBL" id="TMR24148.1"/>
    </source>
</evidence>
<evidence type="ECO:0000313" key="8">
    <source>
        <dbReference type="Proteomes" id="UP000309128"/>
    </source>
</evidence>
<dbReference type="EMBL" id="VCKY01000012">
    <property type="protein sequence ID" value="TMR24148.1"/>
    <property type="molecule type" value="Genomic_DNA"/>
</dbReference>
<dbReference type="InterPro" id="IPR036388">
    <property type="entry name" value="WH-like_DNA-bd_sf"/>
</dbReference>
<evidence type="ECO:0000259" key="5">
    <source>
        <dbReference type="Pfam" id="PF04542"/>
    </source>
</evidence>
<keyword evidence="3" id="KW-0731">Sigma factor</keyword>
<dbReference type="AlphaFoldDB" id="A0A5S4FU11"/>
<dbReference type="SUPFAM" id="SSF88946">
    <property type="entry name" value="Sigma2 domain of RNA polymerase sigma factors"/>
    <property type="match status" value="1"/>
</dbReference>
<evidence type="ECO:0000259" key="6">
    <source>
        <dbReference type="Pfam" id="PF08281"/>
    </source>
</evidence>
<dbReference type="Gene3D" id="1.10.10.10">
    <property type="entry name" value="Winged helix-like DNA-binding domain superfamily/Winged helix DNA-binding domain"/>
    <property type="match status" value="1"/>
</dbReference>
<feature type="domain" description="RNA polymerase sigma factor 70 region 4 type 2" evidence="6">
    <location>
        <begin position="128"/>
        <end position="178"/>
    </location>
</feature>
<dbReference type="GO" id="GO:0006352">
    <property type="term" value="P:DNA-templated transcription initiation"/>
    <property type="evidence" value="ECO:0007669"/>
    <property type="project" value="InterPro"/>
</dbReference>
<keyword evidence="2" id="KW-0805">Transcription regulation</keyword>
<keyword evidence="8" id="KW-1185">Reference proteome</keyword>
<dbReference type="InterPro" id="IPR007627">
    <property type="entry name" value="RNA_pol_sigma70_r2"/>
</dbReference>
<dbReference type="NCBIfam" id="TIGR02937">
    <property type="entry name" value="sigma70-ECF"/>
    <property type="match status" value="1"/>
</dbReference>
<evidence type="ECO:0000256" key="2">
    <source>
        <dbReference type="ARBA" id="ARBA00023015"/>
    </source>
</evidence>
<dbReference type="InterPro" id="IPR013325">
    <property type="entry name" value="RNA_pol_sigma_r2"/>
</dbReference>
<dbReference type="GO" id="GO:0003677">
    <property type="term" value="F:DNA binding"/>
    <property type="evidence" value="ECO:0007669"/>
    <property type="project" value="InterPro"/>
</dbReference>
<dbReference type="Pfam" id="PF08281">
    <property type="entry name" value="Sigma70_r4_2"/>
    <property type="match status" value="1"/>
</dbReference>
<dbReference type="InterPro" id="IPR039425">
    <property type="entry name" value="RNA_pol_sigma-70-like"/>
</dbReference>
<dbReference type="InterPro" id="IPR014284">
    <property type="entry name" value="RNA_pol_sigma-70_dom"/>
</dbReference>
<dbReference type="PANTHER" id="PTHR43133:SF25">
    <property type="entry name" value="RNA POLYMERASE SIGMA FACTOR RFAY-RELATED"/>
    <property type="match status" value="1"/>
</dbReference>
<dbReference type="InterPro" id="IPR013249">
    <property type="entry name" value="RNA_pol_sigma70_r4_t2"/>
</dbReference>
<name>A0A5S4FU11_9ACTN</name>
<comment type="similarity">
    <text evidence="1">Belongs to the sigma-70 factor family. ECF subfamily.</text>
</comment>
<gene>
    <name evidence="7" type="ORF">ETD86_05360</name>
</gene>
<keyword evidence="4" id="KW-0804">Transcription</keyword>
<dbReference type="OrthoDB" id="4184921at2"/>
<dbReference type="SUPFAM" id="SSF88659">
    <property type="entry name" value="Sigma3 and sigma4 domains of RNA polymerase sigma factors"/>
    <property type="match status" value="1"/>
</dbReference>
<evidence type="ECO:0000256" key="4">
    <source>
        <dbReference type="ARBA" id="ARBA00023163"/>
    </source>
</evidence>
<comment type="caution">
    <text evidence="7">The sequence shown here is derived from an EMBL/GenBank/DDBJ whole genome shotgun (WGS) entry which is preliminary data.</text>
</comment>
<proteinExistence type="inferred from homology"/>
<accession>A0A5S4FU11</accession>
<evidence type="ECO:0000256" key="1">
    <source>
        <dbReference type="ARBA" id="ARBA00010641"/>
    </source>
</evidence>
<dbReference type="InterPro" id="IPR013324">
    <property type="entry name" value="RNA_pol_sigma_r3/r4-like"/>
</dbReference>